<feature type="transmembrane region" description="Helical" evidence="7">
    <location>
        <begin position="133"/>
        <end position="157"/>
    </location>
</feature>
<feature type="transmembrane region" description="Helical" evidence="7">
    <location>
        <begin position="195"/>
        <end position="216"/>
    </location>
</feature>
<evidence type="ECO:0000313" key="10">
    <source>
        <dbReference type="EMBL" id="KAA0693481.1"/>
    </source>
</evidence>
<reference evidence="10 11" key="1">
    <citation type="submission" date="2018-07" db="EMBL/GenBank/DDBJ databases">
        <title>Pseudomonas laoshanensis sp. nov., isolated from soil.</title>
        <authorList>
            <person name="Sun J."/>
            <person name="Yu L."/>
            <person name="Wang M."/>
            <person name="Zhang C."/>
        </authorList>
    </citation>
    <scope>NUCLEOTIDE SEQUENCE [LARGE SCALE GENOMIC DNA]</scope>
    <source>
        <strain evidence="10 11">Y22</strain>
    </source>
</reference>
<keyword evidence="10" id="KW-0645">Protease</keyword>
<evidence type="ECO:0000256" key="5">
    <source>
        <dbReference type="ARBA" id="ARBA00022989"/>
    </source>
</evidence>
<feature type="domain" description="Peptidase S54 rhomboid" evidence="8">
    <location>
        <begin position="131"/>
        <end position="270"/>
    </location>
</feature>
<feature type="transmembrane region" description="Helical" evidence="7">
    <location>
        <begin position="228"/>
        <end position="249"/>
    </location>
</feature>
<dbReference type="AlphaFoldDB" id="A0A7V7KW66"/>
<comment type="subcellular location">
    <subcellularLocation>
        <location evidence="1">Membrane</location>
        <topology evidence="1">Multi-pass membrane protein</topology>
    </subcellularLocation>
</comment>
<dbReference type="GO" id="GO:0004252">
    <property type="term" value="F:serine-type endopeptidase activity"/>
    <property type="evidence" value="ECO:0007669"/>
    <property type="project" value="InterPro"/>
</dbReference>
<evidence type="ECO:0000256" key="1">
    <source>
        <dbReference type="ARBA" id="ARBA00004141"/>
    </source>
</evidence>
<keyword evidence="11" id="KW-1185">Reference proteome</keyword>
<evidence type="ECO:0000256" key="7">
    <source>
        <dbReference type="SAM" id="Phobius"/>
    </source>
</evidence>
<dbReference type="OrthoDB" id="9778341at2"/>
<sequence>MYRALQCSLDEDLSRFTHFLRSRGVVHRITEEDGKQVIWTHDEAGAQIVQAFYAEGIPDQAFDSAENASPAAGSSNWPLVWRRIPVTLIVLALTGVVALLTGMGSRPETIGLFTFVPVDANGYFSSEMDLSQWWRLVAPIFLHFGLMHLAFNSLWYWELGRRIEMRSGGLWLLGLTLLFALISNTAQWWVSGHALFGGLSGVLYGLLGYCWLYQWLAPNVHFALPKGVVVLMLVWLALCLSGLITMLGFGAIANTAHVSGLLAGCAVGLAAGGLERARRGRQE</sequence>
<protein>
    <submittedName>
        <fullName evidence="10">Rhomboid family intramembrane serine protease</fullName>
    </submittedName>
</protein>
<dbReference type="Gene3D" id="3.30.70.2080">
    <property type="match status" value="1"/>
</dbReference>
<dbReference type="InterPro" id="IPR035952">
    <property type="entry name" value="Rhomboid-like_sf"/>
</dbReference>
<feature type="transmembrane region" description="Helical" evidence="7">
    <location>
        <begin position="84"/>
        <end position="103"/>
    </location>
</feature>
<feature type="domain" description="Rhomboid protease N-terminal" evidence="9">
    <location>
        <begin position="4"/>
        <end position="54"/>
    </location>
</feature>
<comment type="similarity">
    <text evidence="2">Belongs to the peptidase S54 family.</text>
</comment>
<dbReference type="GO" id="GO:0006508">
    <property type="term" value="P:proteolysis"/>
    <property type="evidence" value="ECO:0007669"/>
    <property type="project" value="UniProtKB-KW"/>
</dbReference>
<dbReference type="GO" id="GO:0016020">
    <property type="term" value="C:membrane"/>
    <property type="evidence" value="ECO:0007669"/>
    <property type="project" value="UniProtKB-SubCell"/>
</dbReference>
<dbReference type="Pfam" id="PF16733">
    <property type="entry name" value="NRho"/>
    <property type="match status" value="1"/>
</dbReference>
<name>A0A7V7KW66_9GAMM</name>
<evidence type="ECO:0000313" key="11">
    <source>
        <dbReference type="Proteomes" id="UP000463138"/>
    </source>
</evidence>
<comment type="caution">
    <text evidence="10">The sequence shown here is derived from an EMBL/GenBank/DDBJ whole genome shotgun (WGS) entry which is preliminary data.</text>
</comment>
<dbReference type="InterPro" id="IPR050925">
    <property type="entry name" value="Rhomboid_protease_S54"/>
</dbReference>
<dbReference type="Proteomes" id="UP000463138">
    <property type="component" value="Unassembled WGS sequence"/>
</dbReference>
<keyword evidence="6 7" id="KW-0472">Membrane</keyword>
<evidence type="ECO:0000256" key="6">
    <source>
        <dbReference type="ARBA" id="ARBA00023136"/>
    </source>
</evidence>
<dbReference type="InterPro" id="IPR038244">
    <property type="entry name" value="NRho_sf"/>
</dbReference>
<evidence type="ECO:0000256" key="3">
    <source>
        <dbReference type="ARBA" id="ARBA00022692"/>
    </source>
</evidence>
<dbReference type="InterPro" id="IPR022764">
    <property type="entry name" value="Peptidase_S54_rhomboid_dom"/>
</dbReference>
<evidence type="ECO:0000259" key="8">
    <source>
        <dbReference type="Pfam" id="PF01694"/>
    </source>
</evidence>
<dbReference type="Pfam" id="PF01694">
    <property type="entry name" value="Rhomboid"/>
    <property type="match status" value="1"/>
</dbReference>
<keyword evidence="4" id="KW-0378">Hydrolase</keyword>
<gene>
    <name evidence="10" type="ORF">DT594_13905</name>
</gene>
<evidence type="ECO:0000256" key="2">
    <source>
        <dbReference type="ARBA" id="ARBA00009045"/>
    </source>
</evidence>
<dbReference type="SUPFAM" id="SSF144091">
    <property type="entry name" value="Rhomboid-like"/>
    <property type="match status" value="1"/>
</dbReference>
<organism evidence="10 11">
    <name type="scientific">Halopseudomonas laoshanensis</name>
    <dbReference type="NCBI Taxonomy" id="2268758"/>
    <lineage>
        <taxon>Bacteria</taxon>
        <taxon>Pseudomonadati</taxon>
        <taxon>Pseudomonadota</taxon>
        <taxon>Gammaproteobacteria</taxon>
        <taxon>Pseudomonadales</taxon>
        <taxon>Pseudomonadaceae</taxon>
        <taxon>Halopseudomonas</taxon>
    </lineage>
</organism>
<accession>A0A7V7KW66</accession>
<feature type="transmembrane region" description="Helical" evidence="7">
    <location>
        <begin position="169"/>
        <end position="189"/>
    </location>
</feature>
<keyword evidence="5 7" id="KW-1133">Transmembrane helix</keyword>
<evidence type="ECO:0000256" key="4">
    <source>
        <dbReference type="ARBA" id="ARBA00022801"/>
    </source>
</evidence>
<evidence type="ECO:0000259" key="9">
    <source>
        <dbReference type="Pfam" id="PF16733"/>
    </source>
</evidence>
<dbReference type="InterPro" id="IPR031976">
    <property type="entry name" value="NRho"/>
</dbReference>
<dbReference type="PANTHER" id="PTHR43731">
    <property type="entry name" value="RHOMBOID PROTEASE"/>
    <property type="match status" value="1"/>
</dbReference>
<dbReference type="EMBL" id="QOVF01000004">
    <property type="protein sequence ID" value="KAA0693481.1"/>
    <property type="molecule type" value="Genomic_DNA"/>
</dbReference>
<keyword evidence="3 7" id="KW-0812">Transmembrane</keyword>
<proteinExistence type="inferred from homology"/>
<feature type="transmembrane region" description="Helical" evidence="7">
    <location>
        <begin position="255"/>
        <end position="274"/>
    </location>
</feature>
<dbReference type="Gene3D" id="1.20.1540.10">
    <property type="entry name" value="Rhomboid-like"/>
    <property type="match status" value="1"/>
</dbReference>
<dbReference type="PANTHER" id="PTHR43731:SF14">
    <property type="entry name" value="PRESENILIN-ASSOCIATED RHOMBOID-LIKE PROTEIN, MITOCHONDRIAL"/>
    <property type="match status" value="1"/>
</dbReference>
<dbReference type="RefSeq" id="WP_149333236.1">
    <property type="nucleotide sequence ID" value="NZ_QOVF01000004.1"/>
</dbReference>